<organism evidence="5 6">
    <name type="scientific">Haloarcula mannanilytica</name>
    <dbReference type="NCBI Taxonomy" id="2509225"/>
    <lineage>
        <taxon>Archaea</taxon>
        <taxon>Methanobacteriati</taxon>
        <taxon>Methanobacteriota</taxon>
        <taxon>Stenosarchaea group</taxon>
        <taxon>Halobacteria</taxon>
        <taxon>Halobacteriales</taxon>
        <taxon>Haloarculaceae</taxon>
        <taxon>Haloarcula</taxon>
    </lineage>
</organism>
<dbReference type="SUPFAM" id="SSF57783">
    <property type="entry name" value="Zinc beta-ribbon"/>
    <property type="match status" value="1"/>
</dbReference>
<dbReference type="OrthoDB" id="7429at2157"/>
<dbReference type="AlphaFoldDB" id="A0A4C2ECN8"/>
<protein>
    <submittedName>
        <fullName evidence="5">Transcription initiation factor IIB</fullName>
    </submittedName>
</protein>
<keyword evidence="2" id="KW-0804">Transcription</keyword>
<feature type="region of interest" description="Disordered" evidence="3">
    <location>
        <begin position="63"/>
        <end position="82"/>
    </location>
</feature>
<dbReference type="GO" id="GO:0003743">
    <property type="term" value="F:translation initiation factor activity"/>
    <property type="evidence" value="ECO:0007669"/>
    <property type="project" value="UniProtKB-KW"/>
</dbReference>
<keyword evidence="6" id="KW-1185">Reference proteome</keyword>
<dbReference type="InterPro" id="IPR013150">
    <property type="entry name" value="TFIIB_cyclin"/>
</dbReference>
<dbReference type="RefSeq" id="WP_137681806.1">
    <property type="nucleotide sequence ID" value="NZ_BIXZ01000001.1"/>
</dbReference>
<feature type="domain" description="Transcription factor TFIIB cyclin-like" evidence="4">
    <location>
        <begin position="124"/>
        <end position="210"/>
    </location>
</feature>
<keyword evidence="1" id="KW-0805">Transcription regulation</keyword>
<dbReference type="Pfam" id="PF00382">
    <property type="entry name" value="TFIIB"/>
    <property type="match status" value="2"/>
</dbReference>
<dbReference type="SUPFAM" id="SSF47954">
    <property type="entry name" value="Cyclin-like"/>
    <property type="match status" value="2"/>
</dbReference>
<dbReference type="Proteomes" id="UP000304382">
    <property type="component" value="Unassembled WGS sequence"/>
</dbReference>
<accession>A0A4C2ECN8</accession>
<dbReference type="PANTHER" id="PTHR11618">
    <property type="entry name" value="TRANSCRIPTION INITIATION FACTOR IIB-RELATED"/>
    <property type="match status" value="1"/>
</dbReference>
<reference evidence="5 6" key="1">
    <citation type="submission" date="2019-02" db="EMBL/GenBank/DDBJ databases">
        <title>Haloarcula mannanilyticum sp. nov., a mannan degrading haloarchaeon isolated from commercial salt.</title>
        <authorList>
            <person name="Enomoto S."/>
            <person name="Shimane Y."/>
            <person name="Kamekura M."/>
            <person name="Ito T."/>
            <person name="Moriya O."/>
            <person name="Ihara K."/>
            <person name="Takahashi-Ando N."/>
            <person name="Fukushima Y."/>
            <person name="Yoshida Y."/>
            <person name="Usama R."/>
            <person name="Takai K."/>
            <person name="Minegishi H."/>
        </authorList>
    </citation>
    <scope>NUCLEOTIDE SEQUENCE [LARGE SCALE GENOMIC DNA]</scope>
    <source>
        <strain evidence="5 6">MD130-1</strain>
    </source>
</reference>
<evidence type="ECO:0000256" key="1">
    <source>
        <dbReference type="ARBA" id="ARBA00023015"/>
    </source>
</evidence>
<dbReference type="PANTHER" id="PTHR11618:SF13">
    <property type="entry name" value="TRANSCRIPTION INITIATION FACTOR IIB"/>
    <property type="match status" value="1"/>
</dbReference>
<dbReference type="InterPro" id="IPR000812">
    <property type="entry name" value="TFIIB"/>
</dbReference>
<dbReference type="GO" id="GO:0070897">
    <property type="term" value="P:transcription preinitiation complex assembly"/>
    <property type="evidence" value="ECO:0007669"/>
    <property type="project" value="InterPro"/>
</dbReference>
<evidence type="ECO:0000313" key="5">
    <source>
        <dbReference type="EMBL" id="GCF12082.1"/>
    </source>
</evidence>
<dbReference type="PRINTS" id="PR00685">
    <property type="entry name" value="TIFACTORIIB"/>
</dbReference>
<evidence type="ECO:0000256" key="3">
    <source>
        <dbReference type="SAM" id="MobiDB-lite"/>
    </source>
</evidence>
<evidence type="ECO:0000313" key="6">
    <source>
        <dbReference type="Proteomes" id="UP000304382"/>
    </source>
</evidence>
<dbReference type="GO" id="GO:0097550">
    <property type="term" value="C:transcription preinitiation complex"/>
    <property type="evidence" value="ECO:0007669"/>
    <property type="project" value="TreeGrafter"/>
</dbReference>
<feature type="domain" description="Transcription factor TFIIB cyclin-like" evidence="4">
    <location>
        <begin position="219"/>
        <end position="299"/>
    </location>
</feature>
<keyword evidence="5" id="KW-0396">Initiation factor</keyword>
<name>A0A4C2ECN8_9EURY</name>
<proteinExistence type="predicted"/>
<dbReference type="Gene3D" id="1.10.472.170">
    <property type="match status" value="1"/>
</dbReference>
<keyword evidence="5" id="KW-0648">Protein biosynthesis</keyword>
<evidence type="ECO:0000259" key="4">
    <source>
        <dbReference type="Pfam" id="PF00382"/>
    </source>
</evidence>
<gene>
    <name evidence="5" type="ORF">Harman_00170</name>
</gene>
<feature type="compositionally biased region" description="Basic residues" evidence="3">
    <location>
        <begin position="101"/>
        <end position="113"/>
    </location>
</feature>
<dbReference type="Gene3D" id="1.10.472.10">
    <property type="entry name" value="Cyclin-like"/>
    <property type="match status" value="1"/>
</dbReference>
<comment type="caution">
    <text evidence="5">The sequence shown here is derived from an EMBL/GenBank/DDBJ whole genome shotgun (WGS) entry which is preliminary data.</text>
</comment>
<feature type="region of interest" description="Disordered" evidence="3">
    <location>
        <begin position="90"/>
        <end position="114"/>
    </location>
</feature>
<evidence type="ECO:0000256" key="2">
    <source>
        <dbReference type="ARBA" id="ARBA00023163"/>
    </source>
</evidence>
<dbReference type="EMBL" id="BIXZ01000001">
    <property type="protein sequence ID" value="GCF12082.1"/>
    <property type="molecule type" value="Genomic_DNA"/>
</dbReference>
<sequence>MASRDIYEHGFDESSGRTIAADTCPECGSRLNTDGGEITCRECGVVLESCRLDRRGPRIFAEEDSEKARTGAPLTDTRHDRGLSTEIGYKRDAKGNTLSGKKQRQLSRLRREHSRAQWQSKAERNLATGLAEIARISGDLDLSKSLREQASSLFRTAQDSDLLLGRSIESIAAASVYATCRLNETTRTLAEVAAVAPVDVDSVENGYRTLNAELELPVPPQSPVAFIPSIAGKFDLPARVEQRARQFATRAHEAGVSSGTHPAGFAAACLEVAASSMVDPPTQLAFADAADVSAATVRSHRDRLTAFLAEDG</sequence>
<dbReference type="GO" id="GO:0017025">
    <property type="term" value="F:TBP-class protein binding"/>
    <property type="evidence" value="ECO:0007669"/>
    <property type="project" value="InterPro"/>
</dbReference>
<dbReference type="InterPro" id="IPR036915">
    <property type="entry name" value="Cyclin-like_sf"/>
</dbReference>